<dbReference type="PANTHER" id="PTHR24245:SF1">
    <property type="entry name" value="G-PROTEIN COUPLED RECEPTOR 63-RELATED"/>
    <property type="match status" value="1"/>
</dbReference>
<dbReference type="GO" id="GO:0004930">
    <property type="term" value="F:G protein-coupled receptor activity"/>
    <property type="evidence" value="ECO:0007669"/>
    <property type="project" value="UniProtKB-KW"/>
</dbReference>
<reference evidence="12" key="1">
    <citation type="submission" date="2022-02" db="EMBL/GenBank/DDBJ databases">
        <title>Atlantic sturgeon de novo genome assembly.</title>
        <authorList>
            <person name="Stock M."/>
            <person name="Klopp C."/>
            <person name="Guiguen Y."/>
            <person name="Cabau C."/>
            <person name="Parinello H."/>
            <person name="Santidrian Yebra-Pimentel E."/>
            <person name="Kuhl H."/>
            <person name="Dirks R.P."/>
            <person name="Guessner J."/>
            <person name="Wuertz S."/>
            <person name="Du K."/>
            <person name="Schartl M."/>
        </authorList>
    </citation>
    <scope>NUCLEOTIDE SEQUENCE</scope>
    <source>
        <strain evidence="12">STURGEONOMICS-FGT-2020</strain>
        <tissue evidence="12">Whole blood</tissue>
    </source>
</reference>
<comment type="subcellular location">
    <subcellularLocation>
        <location evidence="1">Cell membrane</location>
        <topology evidence="1">Multi-pass membrane protein</topology>
    </subcellularLocation>
</comment>
<evidence type="ECO:0000256" key="5">
    <source>
        <dbReference type="ARBA" id="ARBA00023040"/>
    </source>
</evidence>
<evidence type="ECO:0000259" key="11">
    <source>
        <dbReference type="PROSITE" id="PS50262"/>
    </source>
</evidence>
<dbReference type="Proteomes" id="UP001230051">
    <property type="component" value="Unassembled WGS sequence"/>
</dbReference>
<keyword evidence="7 12" id="KW-0675">Receptor</keyword>
<feature type="transmembrane region" description="Helical" evidence="10">
    <location>
        <begin position="97"/>
        <end position="117"/>
    </location>
</feature>
<dbReference type="Pfam" id="PF00001">
    <property type="entry name" value="7tm_1"/>
    <property type="match status" value="1"/>
</dbReference>
<keyword evidence="13" id="KW-1185">Reference proteome</keyword>
<keyword evidence="4 10" id="KW-1133">Transmembrane helix</keyword>
<dbReference type="InterPro" id="IPR051880">
    <property type="entry name" value="GPC_Orphan_Receptors"/>
</dbReference>
<dbReference type="PANTHER" id="PTHR24245">
    <property type="entry name" value="G-PROTEIN COUPLED RECEPTOR"/>
    <property type="match status" value="1"/>
</dbReference>
<dbReference type="PRINTS" id="PR00237">
    <property type="entry name" value="GPCRRHODOPSN"/>
</dbReference>
<feature type="transmembrane region" description="Helical" evidence="10">
    <location>
        <begin position="60"/>
        <end position="85"/>
    </location>
</feature>
<feature type="transmembrane region" description="Helical" evidence="10">
    <location>
        <begin position="175"/>
        <end position="193"/>
    </location>
</feature>
<feature type="transmembrane region" description="Helical" evidence="10">
    <location>
        <begin position="220"/>
        <end position="244"/>
    </location>
</feature>
<evidence type="ECO:0000256" key="3">
    <source>
        <dbReference type="ARBA" id="ARBA00022692"/>
    </source>
</evidence>
<evidence type="ECO:0000313" key="12">
    <source>
        <dbReference type="EMBL" id="KAK1171896.1"/>
    </source>
</evidence>
<dbReference type="PROSITE" id="PS50262">
    <property type="entry name" value="G_PROTEIN_RECEP_F1_2"/>
    <property type="match status" value="1"/>
</dbReference>
<evidence type="ECO:0000313" key="13">
    <source>
        <dbReference type="Proteomes" id="UP001230051"/>
    </source>
</evidence>
<keyword evidence="9" id="KW-0807">Transducer</keyword>
<dbReference type="EMBL" id="JAGXEW010000005">
    <property type="protein sequence ID" value="KAK1171896.1"/>
    <property type="molecule type" value="Genomic_DNA"/>
</dbReference>
<keyword evidence="2" id="KW-1003">Cell membrane</keyword>
<evidence type="ECO:0000256" key="6">
    <source>
        <dbReference type="ARBA" id="ARBA00023136"/>
    </source>
</evidence>
<name>A0AAD8LPG5_ACIOX</name>
<dbReference type="SUPFAM" id="SSF81321">
    <property type="entry name" value="Family A G protein-coupled receptor-like"/>
    <property type="match status" value="1"/>
</dbReference>
<evidence type="ECO:0000256" key="10">
    <source>
        <dbReference type="SAM" id="Phobius"/>
    </source>
</evidence>
<keyword evidence="8" id="KW-0325">Glycoprotein</keyword>
<keyword evidence="5" id="KW-0297">G-protein coupled receptor</keyword>
<protein>
    <submittedName>
        <fullName evidence="12">G-protein coupled receptor 63</fullName>
    </submittedName>
</protein>
<evidence type="ECO:0000256" key="1">
    <source>
        <dbReference type="ARBA" id="ARBA00004651"/>
    </source>
</evidence>
<sequence length="397" mass="45569">MLNSNSDGYLNITPYSRMRLALVEGLSENSSLLVGISMENNTVSPYLQESFENLSAPLQVFLSTVIIFILLVSFLGNVVVCLMVYKRAAMRSAINILLASLAFADMMLAVLNMPFALVSVITTHWIFGDVFCKVSAMFFWLFVIEGVAILLIISIDRFLIIVQKQDRLNPYKAKVLIGISWAFSFCFSFPLALGKPDLQIPSRAPQCVFGYTTEPGYHTYVVLIMLVFFFIPFMVMLYTFLGILNTVRHNAIRIHSHPDSICLSQVSKLGLMSLQRPFQMNIDMSFKTRAFTTILILFTVFTVCWTPFTIYSLISTFNSSFYYKANFFEISTWLLWLCYLKSALNPLIYYWRIKKFRDACLDLMPRYFKFLPQLPGHTKRRIRPSAIYVCGEHRSVV</sequence>
<gene>
    <name evidence="12" type="primary">GPR63</name>
    <name evidence="12" type="ORF">AOXY_G6829</name>
</gene>
<feature type="transmembrane region" description="Helical" evidence="10">
    <location>
        <begin position="137"/>
        <end position="155"/>
    </location>
</feature>
<evidence type="ECO:0000256" key="2">
    <source>
        <dbReference type="ARBA" id="ARBA00022475"/>
    </source>
</evidence>
<feature type="transmembrane region" description="Helical" evidence="10">
    <location>
        <begin position="333"/>
        <end position="351"/>
    </location>
</feature>
<evidence type="ECO:0000256" key="7">
    <source>
        <dbReference type="ARBA" id="ARBA00023170"/>
    </source>
</evidence>
<dbReference type="AlphaFoldDB" id="A0AAD8LPG5"/>
<feature type="transmembrane region" description="Helical" evidence="10">
    <location>
        <begin position="290"/>
        <end position="313"/>
    </location>
</feature>
<comment type="caution">
    <text evidence="12">The sequence shown here is derived from an EMBL/GenBank/DDBJ whole genome shotgun (WGS) entry which is preliminary data.</text>
</comment>
<dbReference type="InterPro" id="IPR000276">
    <property type="entry name" value="GPCR_Rhodpsn"/>
</dbReference>
<dbReference type="CDD" id="cd15404">
    <property type="entry name" value="7tmA_GPR63"/>
    <property type="match status" value="1"/>
</dbReference>
<feature type="domain" description="G-protein coupled receptors family 1 profile" evidence="11">
    <location>
        <begin position="76"/>
        <end position="349"/>
    </location>
</feature>
<keyword evidence="3 10" id="KW-0812">Transmembrane</keyword>
<evidence type="ECO:0000256" key="4">
    <source>
        <dbReference type="ARBA" id="ARBA00022989"/>
    </source>
</evidence>
<dbReference type="InterPro" id="IPR017452">
    <property type="entry name" value="GPCR_Rhodpsn_7TM"/>
</dbReference>
<evidence type="ECO:0000256" key="9">
    <source>
        <dbReference type="ARBA" id="ARBA00023224"/>
    </source>
</evidence>
<evidence type="ECO:0000256" key="8">
    <source>
        <dbReference type="ARBA" id="ARBA00023180"/>
    </source>
</evidence>
<organism evidence="12 13">
    <name type="scientific">Acipenser oxyrinchus oxyrinchus</name>
    <dbReference type="NCBI Taxonomy" id="40147"/>
    <lineage>
        <taxon>Eukaryota</taxon>
        <taxon>Metazoa</taxon>
        <taxon>Chordata</taxon>
        <taxon>Craniata</taxon>
        <taxon>Vertebrata</taxon>
        <taxon>Euteleostomi</taxon>
        <taxon>Actinopterygii</taxon>
        <taxon>Chondrostei</taxon>
        <taxon>Acipenseriformes</taxon>
        <taxon>Acipenseridae</taxon>
        <taxon>Acipenser</taxon>
    </lineage>
</organism>
<dbReference type="Gene3D" id="1.20.1070.10">
    <property type="entry name" value="Rhodopsin 7-helix transmembrane proteins"/>
    <property type="match status" value="1"/>
</dbReference>
<keyword evidence="6 10" id="KW-0472">Membrane</keyword>
<proteinExistence type="predicted"/>
<accession>A0AAD8LPG5</accession>
<dbReference type="FunFam" id="1.20.1070.10:FF:000080">
    <property type="entry name" value="probable G-protein coupled receptor 63"/>
    <property type="match status" value="1"/>
</dbReference>
<dbReference type="GO" id="GO:0005886">
    <property type="term" value="C:plasma membrane"/>
    <property type="evidence" value="ECO:0007669"/>
    <property type="project" value="UniProtKB-SubCell"/>
</dbReference>